<dbReference type="eggNOG" id="COG3935">
    <property type="taxonomic scope" value="Bacteria"/>
</dbReference>
<accession>U5MY23</accession>
<dbReference type="AlphaFoldDB" id="U5MY23"/>
<dbReference type="Proteomes" id="UP000017118">
    <property type="component" value="Chromosome"/>
</dbReference>
<organism evidence="2 3">
    <name type="scientific">Clostridium saccharobutylicum DSM 13864</name>
    <dbReference type="NCBI Taxonomy" id="1345695"/>
    <lineage>
        <taxon>Bacteria</taxon>
        <taxon>Bacillati</taxon>
        <taxon>Bacillota</taxon>
        <taxon>Clostridia</taxon>
        <taxon>Eubacteriales</taxon>
        <taxon>Clostridiaceae</taxon>
        <taxon>Clostridium</taxon>
    </lineage>
</organism>
<protein>
    <submittedName>
        <fullName evidence="2">Uncharacterized protein</fullName>
    </submittedName>
</protein>
<proteinExistence type="predicted"/>
<dbReference type="KEGG" id="csb:CLSA_c35700"/>
<feature type="region of interest" description="Disordered" evidence="1">
    <location>
        <begin position="155"/>
        <end position="182"/>
    </location>
</feature>
<evidence type="ECO:0000313" key="3">
    <source>
        <dbReference type="Proteomes" id="UP000017118"/>
    </source>
</evidence>
<name>U5MY23_CLOSA</name>
<dbReference type="EMBL" id="CP006721">
    <property type="protein sequence ID" value="AGX44531.1"/>
    <property type="molecule type" value="Genomic_DNA"/>
</dbReference>
<reference evidence="2 3" key="1">
    <citation type="journal article" date="2013" name="Genome Announc.">
        <title>Complete Genome Sequence of the Solvent Producer Clostridium saccharobutylicum NCP262 (DSM 13864).</title>
        <authorList>
            <person name="Poehlein A."/>
            <person name="Hartwich K."/>
            <person name="Krabben P."/>
            <person name="Ehrenreich A."/>
            <person name="Liebl W."/>
            <person name="Durre P."/>
            <person name="Gottschalk G."/>
            <person name="Daniel R."/>
        </authorList>
    </citation>
    <scope>NUCLEOTIDE SEQUENCE [LARGE SCALE GENOMIC DNA]</scope>
    <source>
        <strain evidence="2">DSM 13864</strain>
    </source>
</reference>
<keyword evidence="3" id="KW-1185">Reference proteome</keyword>
<dbReference type="HOGENOM" id="CLU_543706_0_0_9"/>
<evidence type="ECO:0000313" key="2">
    <source>
        <dbReference type="EMBL" id="AGX44531.1"/>
    </source>
</evidence>
<feature type="region of interest" description="Disordered" evidence="1">
    <location>
        <begin position="476"/>
        <end position="501"/>
    </location>
</feature>
<gene>
    <name evidence="2" type="ORF">CLSA_c35700</name>
</gene>
<sequence>MDDQNNKLRGVDWMNEGWFKIHRCLFKKVIWLKSTPEQKVILITLLGMANHEECEWEWNGKQFKAKPGEFITSANSIMNKSGLGISRQNVRTALARFQKYEFLTYESTKTGIFVNIVNWGLYQGERTEINQDFNQGVTNESPRGNQVLTNMSPRANQMVTNASPRTNQGLTTNKNDKNDNKDKNINNISELTHIDNQNNKNIFDYECENEPQKHYENGHKKTNQNGNERTNEYGHKEANEYTELKEQNGTIDDTRFKEYNGNYKYTCFKENKENDKYTCFKQDKESEEYTLCEEIKDNHEYTSFEKNKENNDYTRCEDINYIYQNQECIDRNVKNIKSSKYNKNTNKYRYMNEFTRNKLLIETIIDFMKMRDEIKKPMTDRALQLMLRKLRNLSLDEQIQIKILENSIENCWQGIFPLRDGHNGINRTVQLEEDISRVFKKNSNRAFTLKEGKYGGVRKNIGPSEKKFNIKIPKWTPSSDGEFKDQNIGGKFEGGNEAEPF</sequence>
<feature type="compositionally biased region" description="Polar residues" evidence="1">
    <location>
        <begin position="155"/>
        <end position="172"/>
    </location>
</feature>
<dbReference type="PATRIC" id="fig|1345695.3.peg.3554"/>
<evidence type="ECO:0000256" key="1">
    <source>
        <dbReference type="SAM" id="MobiDB-lite"/>
    </source>
</evidence>